<keyword evidence="2" id="KW-0378">Hydrolase</keyword>
<dbReference type="OrthoDB" id="9789727at2"/>
<dbReference type="PANTHER" id="PTHR43782">
    <property type="entry name" value="ARGINASE"/>
    <property type="match status" value="1"/>
</dbReference>
<evidence type="ECO:0000256" key="3">
    <source>
        <dbReference type="ARBA" id="ARBA00023211"/>
    </source>
</evidence>
<dbReference type="KEGG" id="fek:C1H87_04955"/>
<sequence>MNSHKIYIVEFPSNLGLKQTDYAIEPSVKKLPKWLKQFGLHKQVNPERVLGLEPPSYSMDFDKESGVRNADKIIKYAKEQSQLLESLKEEAFKIVIGGDCSILIGSAIALKKKGEFGLFFIDGHTDFILPEISQTGGAAGMDLAIVTGYGHEKLTNIHGLNPYFMERNVFCVGNRAFDEDYVQPILDSEIGYYNLNRLRRNGFKNTVDQFLKLVNDNRLDGFFIHLDLDVLNDDIMPAVDSRAKGGLTYVELSELLIPLISSEKAVGIEITILDPDLDKNGKYTIKFVQHFVEILKSVSNSQM</sequence>
<dbReference type="GO" id="GO:0004053">
    <property type="term" value="F:arginase activity"/>
    <property type="evidence" value="ECO:0007669"/>
    <property type="project" value="TreeGrafter"/>
</dbReference>
<keyword evidence="1" id="KW-0479">Metal-binding</keyword>
<keyword evidence="3" id="KW-0464">Manganese</keyword>
<evidence type="ECO:0000256" key="1">
    <source>
        <dbReference type="ARBA" id="ARBA00022723"/>
    </source>
</evidence>
<dbReference type="PRINTS" id="PR00116">
    <property type="entry name" value="ARGINASE"/>
</dbReference>
<dbReference type="InterPro" id="IPR023696">
    <property type="entry name" value="Ureohydrolase_dom_sf"/>
</dbReference>
<dbReference type="SUPFAM" id="SSF52768">
    <property type="entry name" value="Arginase/deacetylase"/>
    <property type="match status" value="1"/>
</dbReference>
<keyword evidence="6" id="KW-1185">Reference proteome</keyword>
<dbReference type="PROSITE" id="PS51409">
    <property type="entry name" value="ARGINASE_2"/>
    <property type="match status" value="1"/>
</dbReference>
<evidence type="ECO:0000313" key="5">
    <source>
        <dbReference type="EMBL" id="AUP78098.1"/>
    </source>
</evidence>
<dbReference type="CDD" id="cd09999">
    <property type="entry name" value="Arginase-like_1"/>
    <property type="match status" value="1"/>
</dbReference>
<dbReference type="AlphaFoldDB" id="A0A2K9PMN5"/>
<gene>
    <name evidence="5" type="ORF">C1H87_04955</name>
</gene>
<accession>A0A2K9PMN5</accession>
<dbReference type="GO" id="GO:0005737">
    <property type="term" value="C:cytoplasm"/>
    <property type="evidence" value="ECO:0007669"/>
    <property type="project" value="TreeGrafter"/>
</dbReference>
<proteinExistence type="inferred from homology"/>
<dbReference type="PANTHER" id="PTHR43782:SF3">
    <property type="entry name" value="ARGINASE"/>
    <property type="match status" value="1"/>
</dbReference>
<dbReference type="EMBL" id="CP025791">
    <property type="protein sequence ID" value="AUP78098.1"/>
    <property type="molecule type" value="Genomic_DNA"/>
</dbReference>
<reference evidence="5 6" key="1">
    <citation type="submission" date="2018-01" db="EMBL/GenBank/DDBJ databases">
        <title>Complete genome sequence of Flavivirga eckloniae ECD14 isolated from seaweed Ecklonia cava.</title>
        <authorList>
            <person name="Lee J.H."/>
            <person name="Baik K.S."/>
            <person name="Seong C.N."/>
        </authorList>
    </citation>
    <scope>NUCLEOTIDE SEQUENCE [LARGE SCALE GENOMIC DNA]</scope>
    <source>
        <strain evidence="5 6">ECD14</strain>
    </source>
</reference>
<evidence type="ECO:0000256" key="4">
    <source>
        <dbReference type="PROSITE-ProRule" id="PRU00742"/>
    </source>
</evidence>
<dbReference type="Pfam" id="PF00491">
    <property type="entry name" value="Arginase"/>
    <property type="match status" value="1"/>
</dbReference>
<evidence type="ECO:0000256" key="2">
    <source>
        <dbReference type="ARBA" id="ARBA00022801"/>
    </source>
</evidence>
<dbReference type="InterPro" id="IPR006035">
    <property type="entry name" value="Ureohydrolase"/>
</dbReference>
<dbReference type="RefSeq" id="WP_102754756.1">
    <property type="nucleotide sequence ID" value="NZ_CP025791.1"/>
</dbReference>
<protein>
    <submittedName>
        <fullName evidence="5">Arginase</fullName>
    </submittedName>
</protein>
<dbReference type="Gene3D" id="3.40.800.10">
    <property type="entry name" value="Ureohydrolase domain"/>
    <property type="match status" value="1"/>
</dbReference>
<comment type="similarity">
    <text evidence="4">Belongs to the arginase family.</text>
</comment>
<name>A0A2K9PMN5_9FLAO</name>
<dbReference type="GO" id="GO:0030145">
    <property type="term" value="F:manganese ion binding"/>
    <property type="evidence" value="ECO:0007669"/>
    <property type="project" value="TreeGrafter"/>
</dbReference>
<organism evidence="5 6">
    <name type="scientific">Flavivirga eckloniae</name>
    <dbReference type="NCBI Taxonomy" id="1803846"/>
    <lineage>
        <taxon>Bacteria</taxon>
        <taxon>Pseudomonadati</taxon>
        <taxon>Bacteroidota</taxon>
        <taxon>Flavobacteriia</taxon>
        <taxon>Flavobacteriales</taxon>
        <taxon>Flavobacteriaceae</taxon>
        <taxon>Flavivirga</taxon>
    </lineage>
</organism>
<evidence type="ECO:0000313" key="6">
    <source>
        <dbReference type="Proteomes" id="UP000235826"/>
    </source>
</evidence>
<dbReference type="Proteomes" id="UP000235826">
    <property type="component" value="Chromosome"/>
</dbReference>